<feature type="signal peptide" evidence="2">
    <location>
        <begin position="1"/>
        <end position="24"/>
    </location>
</feature>
<organism evidence="3">
    <name type="scientific">Opuntia streptacantha</name>
    <name type="common">Prickly pear cactus</name>
    <name type="synonym">Opuntia cardona</name>
    <dbReference type="NCBI Taxonomy" id="393608"/>
    <lineage>
        <taxon>Eukaryota</taxon>
        <taxon>Viridiplantae</taxon>
        <taxon>Streptophyta</taxon>
        <taxon>Embryophyta</taxon>
        <taxon>Tracheophyta</taxon>
        <taxon>Spermatophyta</taxon>
        <taxon>Magnoliopsida</taxon>
        <taxon>eudicotyledons</taxon>
        <taxon>Gunneridae</taxon>
        <taxon>Pentapetalae</taxon>
        <taxon>Caryophyllales</taxon>
        <taxon>Cactineae</taxon>
        <taxon>Cactaceae</taxon>
        <taxon>Opuntioideae</taxon>
        <taxon>Opuntia</taxon>
    </lineage>
</organism>
<reference evidence="3" key="1">
    <citation type="journal article" date="2013" name="J. Plant Res.">
        <title>Effect of fungi and light on seed germination of three Opuntia species from semiarid lands of central Mexico.</title>
        <authorList>
            <person name="Delgado-Sanchez P."/>
            <person name="Jimenez-Bremont J.F."/>
            <person name="Guerrero-Gonzalez Mde L."/>
            <person name="Flores J."/>
        </authorList>
    </citation>
    <scope>NUCLEOTIDE SEQUENCE</scope>
    <source>
        <tissue evidence="3">Cladode</tissue>
    </source>
</reference>
<evidence type="ECO:0000256" key="2">
    <source>
        <dbReference type="SAM" id="SignalP"/>
    </source>
</evidence>
<evidence type="ECO:0000313" key="3">
    <source>
        <dbReference type="EMBL" id="MBA4678182.1"/>
    </source>
</evidence>
<dbReference type="EMBL" id="GISG01278562">
    <property type="protein sequence ID" value="MBA4678182.1"/>
    <property type="molecule type" value="Transcribed_RNA"/>
</dbReference>
<feature type="chain" id="PRO_5027918296" description="Secreted protein" evidence="2">
    <location>
        <begin position="25"/>
        <end position="131"/>
    </location>
</feature>
<reference evidence="3" key="2">
    <citation type="submission" date="2020-07" db="EMBL/GenBank/DDBJ databases">
        <authorList>
            <person name="Vera ALvarez R."/>
            <person name="Arias-Moreno D.M."/>
            <person name="Jimenez-Jacinto V."/>
            <person name="Jimenez-Bremont J.F."/>
            <person name="Swaminathan K."/>
            <person name="Moose S.P."/>
            <person name="Guerrero-Gonzalez M.L."/>
            <person name="Marino-Ramirez L."/>
            <person name="Landsman D."/>
            <person name="Rodriguez-Kessler M."/>
            <person name="Delgado-Sanchez P."/>
        </authorList>
    </citation>
    <scope>NUCLEOTIDE SEQUENCE</scope>
    <source>
        <tissue evidence="3">Cladode</tissue>
    </source>
</reference>
<accession>A0A7C9EUZ4</accession>
<feature type="region of interest" description="Disordered" evidence="1">
    <location>
        <begin position="88"/>
        <end position="114"/>
    </location>
</feature>
<evidence type="ECO:0008006" key="4">
    <source>
        <dbReference type="Google" id="ProtNLM"/>
    </source>
</evidence>
<keyword evidence="2" id="KW-0732">Signal</keyword>
<evidence type="ECO:0000256" key="1">
    <source>
        <dbReference type="SAM" id="MobiDB-lite"/>
    </source>
</evidence>
<protein>
    <recommendedName>
        <fullName evidence="4">Secreted protein</fullName>
    </recommendedName>
</protein>
<proteinExistence type="predicted"/>
<sequence length="131" mass="15194">MQRSRPRPAQQMLLLVCLLKCCLPRKQEKGREWNLHISCQPLSLRHSRRRRSFFPCYTPTPLRGGRKASKELSREIFCHTHQINFLTMASSPPTLPQPPPDGSRRDKWPESIPPCLGKELPSLHRSWMGSL</sequence>
<dbReference type="AlphaFoldDB" id="A0A7C9EUZ4"/>
<name>A0A7C9EUZ4_OPUST</name>